<dbReference type="InterPro" id="IPR044751">
    <property type="entry name" value="Ion_transp-like_CBS"/>
</dbReference>
<protein>
    <submittedName>
        <fullName evidence="6">Hemolysin family protein</fullName>
    </submittedName>
</protein>
<dbReference type="EMBL" id="JANWOI010000004">
    <property type="protein sequence ID" value="MDA5194689.1"/>
    <property type="molecule type" value="Genomic_DNA"/>
</dbReference>
<dbReference type="InterPro" id="IPR005170">
    <property type="entry name" value="Transptr-assoc_dom"/>
</dbReference>
<dbReference type="Gene3D" id="3.10.580.10">
    <property type="entry name" value="CBS-domain"/>
    <property type="match status" value="1"/>
</dbReference>
<dbReference type="AlphaFoldDB" id="A0A9X3Z856"/>
<dbReference type="GO" id="GO:0005886">
    <property type="term" value="C:plasma membrane"/>
    <property type="evidence" value="ECO:0007669"/>
    <property type="project" value="TreeGrafter"/>
</dbReference>
<keyword evidence="3 4" id="KW-0129">CBS domain</keyword>
<feature type="domain" description="CBS" evidence="5">
    <location>
        <begin position="153"/>
        <end position="213"/>
    </location>
</feature>
<dbReference type="PROSITE" id="PS51371">
    <property type="entry name" value="CBS"/>
    <property type="match status" value="2"/>
</dbReference>
<reference evidence="6" key="2">
    <citation type="journal article" date="2023" name="Syst. Appl. Microbiol.">
        <title>Govania unica gen. nov., sp. nov., a rare biosphere bacterium that represents a novel family in the class Alphaproteobacteria.</title>
        <authorList>
            <person name="Vandamme P."/>
            <person name="Peeters C."/>
            <person name="Hettiarachchi A."/>
            <person name="Cnockaert M."/>
            <person name="Carlier A."/>
        </authorList>
    </citation>
    <scope>NUCLEOTIDE SEQUENCE</scope>
    <source>
        <strain evidence="6">LMG 31809</strain>
    </source>
</reference>
<dbReference type="SUPFAM" id="SSF54631">
    <property type="entry name" value="CBS-domain pair"/>
    <property type="match status" value="1"/>
</dbReference>
<dbReference type="PANTHER" id="PTHR22777">
    <property type="entry name" value="HEMOLYSIN-RELATED"/>
    <property type="match status" value="1"/>
</dbReference>
<evidence type="ECO:0000256" key="2">
    <source>
        <dbReference type="ARBA" id="ARBA00022737"/>
    </source>
</evidence>
<dbReference type="SUPFAM" id="SSF56176">
    <property type="entry name" value="FAD-binding/transporter-associated domain-like"/>
    <property type="match status" value="1"/>
</dbReference>
<reference evidence="6" key="1">
    <citation type="submission" date="2022-08" db="EMBL/GenBank/DDBJ databases">
        <authorList>
            <person name="Vandamme P."/>
            <person name="Hettiarachchi A."/>
            <person name="Peeters C."/>
            <person name="Cnockaert M."/>
            <person name="Carlier A."/>
        </authorList>
    </citation>
    <scope>NUCLEOTIDE SEQUENCE</scope>
    <source>
        <strain evidence="6">LMG 31809</strain>
    </source>
</reference>
<dbReference type="InterPro" id="IPR000644">
    <property type="entry name" value="CBS_dom"/>
</dbReference>
<dbReference type="Pfam" id="PF03471">
    <property type="entry name" value="CorC_HlyC"/>
    <property type="match status" value="1"/>
</dbReference>
<evidence type="ECO:0000256" key="3">
    <source>
        <dbReference type="ARBA" id="ARBA00023122"/>
    </source>
</evidence>
<keyword evidence="7" id="KW-1185">Reference proteome</keyword>
<dbReference type="FunFam" id="3.10.580.10:FF:000002">
    <property type="entry name" value="Magnesium/cobalt efflux protein CorC"/>
    <property type="match status" value="1"/>
</dbReference>
<proteinExistence type="inferred from homology"/>
<dbReference type="GO" id="GO:0050660">
    <property type="term" value="F:flavin adenine dinucleotide binding"/>
    <property type="evidence" value="ECO:0007669"/>
    <property type="project" value="InterPro"/>
</dbReference>
<comment type="similarity">
    <text evidence="1">Belongs to the UPF0053 family. Hemolysin C subfamily.</text>
</comment>
<dbReference type="Pfam" id="PF00571">
    <property type="entry name" value="CBS"/>
    <property type="match status" value="2"/>
</dbReference>
<sequence>MSDESSSQSSGSKDGDPLSFISRLKRRFFRRVPEGTLRESLEEVIEDHPEGGVEGISDEERSLLMNTLEFADMRVEDVMIPRADVIAVDEKLALPALVQAFAEAEVSRMPVYRGTLDEVVGLVHLKDVFIVLAKARGTDGRLRSFKDVTLADMMRPILHVPSSMRLPDLLLKMRARRVHMAVVVDEYGGTDGLVTNEDLLEQIVGDIEDEHDIDEDGDSLTTIDDVTYEAGGRLAVEDLETALGRSLRQGGDETEDVDTLGGLVVALAGRVPHKGELVIFDPSLAFEVLEADSRRLKKLRIMLTTGSEPQGAVE</sequence>
<dbReference type="SMART" id="SM00116">
    <property type="entry name" value="CBS"/>
    <property type="match status" value="2"/>
</dbReference>
<organism evidence="6 7">
    <name type="scientific">Govanella unica</name>
    <dbReference type="NCBI Taxonomy" id="2975056"/>
    <lineage>
        <taxon>Bacteria</taxon>
        <taxon>Pseudomonadati</taxon>
        <taxon>Pseudomonadota</taxon>
        <taxon>Alphaproteobacteria</taxon>
        <taxon>Emcibacterales</taxon>
        <taxon>Govanellaceae</taxon>
        <taxon>Govanella</taxon>
    </lineage>
</organism>
<comment type="caution">
    <text evidence="6">The sequence shown here is derived from an EMBL/GenBank/DDBJ whole genome shotgun (WGS) entry which is preliminary data.</text>
</comment>
<dbReference type="InterPro" id="IPR016169">
    <property type="entry name" value="FAD-bd_PCMH_sub2"/>
</dbReference>
<name>A0A9X3Z856_9PROT</name>
<feature type="domain" description="CBS" evidence="5">
    <location>
        <begin position="79"/>
        <end position="140"/>
    </location>
</feature>
<evidence type="ECO:0000256" key="4">
    <source>
        <dbReference type="PROSITE-ProRule" id="PRU00703"/>
    </source>
</evidence>
<dbReference type="InterPro" id="IPR036318">
    <property type="entry name" value="FAD-bd_PCMH-like_sf"/>
</dbReference>
<dbReference type="RefSeq" id="WP_274944394.1">
    <property type="nucleotide sequence ID" value="NZ_JANWOI010000004.1"/>
</dbReference>
<accession>A0A9X3Z856</accession>
<evidence type="ECO:0000313" key="6">
    <source>
        <dbReference type="EMBL" id="MDA5194689.1"/>
    </source>
</evidence>
<dbReference type="CDD" id="cd04590">
    <property type="entry name" value="CBS_pair_CorC_HlyC_assoc"/>
    <property type="match status" value="1"/>
</dbReference>
<dbReference type="PANTHER" id="PTHR22777:SF27">
    <property type="entry name" value="MAGNESIUM AND COBALT EFFLUX PROTEIN CORC"/>
    <property type="match status" value="1"/>
</dbReference>
<evidence type="ECO:0000313" key="7">
    <source>
        <dbReference type="Proteomes" id="UP001141619"/>
    </source>
</evidence>
<keyword evidence="2" id="KW-0677">Repeat</keyword>
<dbReference type="Gene3D" id="3.30.465.10">
    <property type="match status" value="1"/>
</dbReference>
<dbReference type="InterPro" id="IPR046342">
    <property type="entry name" value="CBS_dom_sf"/>
</dbReference>
<evidence type="ECO:0000256" key="1">
    <source>
        <dbReference type="ARBA" id="ARBA00006446"/>
    </source>
</evidence>
<gene>
    <name evidence="6" type="ORF">NYP16_12075</name>
</gene>
<dbReference type="SMART" id="SM01091">
    <property type="entry name" value="CorC_HlyC"/>
    <property type="match status" value="1"/>
</dbReference>
<dbReference type="Proteomes" id="UP001141619">
    <property type="component" value="Unassembled WGS sequence"/>
</dbReference>
<evidence type="ECO:0000259" key="5">
    <source>
        <dbReference type="PROSITE" id="PS51371"/>
    </source>
</evidence>